<gene>
    <name evidence="4" type="ORF">NDN08_007263</name>
</gene>
<evidence type="ECO:0008006" key="6">
    <source>
        <dbReference type="Google" id="ProtNLM"/>
    </source>
</evidence>
<proteinExistence type="inferred from homology"/>
<dbReference type="InterPro" id="IPR036291">
    <property type="entry name" value="NAD(P)-bd_dom_sf"/>
</dbReference>
<evidence type="ECO:0000256" key="2">
    <source>
        <dbReference type="ARBA" id="ARBA00023002"/>
    </source>
</evidence>
<dbReference type="InterPro" id="IPR020904">
    <property type="entry name" value="Sc_DH/Rdtase_CS"/>
</dbReference>
<keyword evidence="5" id="KW-1185">Reference proteome</keyword>
<evidence type="ECO:0000313" key="5">
    <source>
        <dbReference type="Proteomes" id="UP001157974"/>
    </source>
</evidence>
<dbReference type="PANTHER" id="PTHR24320:SF148">
    <property type="entry name" value="NAD(P)-BINDING ROSSMANN-FOLD SUPERFAMILY PROTEIN"/>
    <property type="match status" value="1"/>
</dbReference>
<dbReference type="SUPFAM" id="SSF51735">
    <property type="entry name" value="NAD(P)-binding Rossmann-fold domains"/>
    <property type="match status" value="1"/>
</dbReference>
<name>A0AAV8UJR1_9RHOD</name>
<sequence length="318" mass="34375">MSFLDRLWAYGQWARHVGGEVLSNLFGGSRVSSSAILRQVEGRPVAIVTGGTGTLGEAVCRQLAAKGYRVVLTTTKLERCSRALKKLGGTSVDHQCYELELRSRDCIESFLRSMKKFEIKLLVNNAASASPPGIFGINFSSTVVLTRGLLPSLGRRGRIVNVSSSSHLRALSGDMLVGDNQNSSRSYAASKLALLHFSRALRENGYDVVDVHPGLIWSPLMSNTLPKPLRDAVELVKDLICVTPQNAAAVVDLATSAVVPEGHYLTHRGNTRVSKAATDPSPWNALELSVREMNNKPAKTVTPRLITLKVASVSVDLS</sequence>
<dbReference type="Proteomes" id="UP001157974">
    <property type="component" value="Unassembled WGS sequence"/>
</dbReference>
<keyword evidence="2" id="KW-0560">Oxidoreductase</keyword>
<accession>A0AAV8UJR1</accession>
<comment type="caution">
    <text evidence="4">The sequence shown here is derived from an EMBL/GenBank/DDBJ whole genome shotgun (WGS) entry which is preliminary data.</text>
</comment>
<dbReference type="EMBL" id="JAMWBK010000011">
    <property type="protein sequence ID" value="KAJ8901417.1"/>
    <property type="molecule type" value="Genomic_DNA"/>
</dbReference>
<dbReference type="Gene3D" id="3.40.50.720">
    <property type="entry name" value="NAD(P)-binding Rossmann-like Domain"/>
    <property type="match status" value="1"/>
</dbReference>
<dbReference type="AlphaFoldDB" id="A0AAV8UJR1"/>
<dbReference type="InterPro" id="IPR002347">
    <property type="entry name" value="SDR_fam"/>
</dbReference>
<comment type="similarity">
    <text evidence="1 3">Belongs to the short-chain dehydrogenases/reductases (SDR) family.</text>
</comment>
<dbReference type="PRINTS" id="PR00080">
    <property type="entry name" value="SDRFAMILY"/>
</dbReference>
<dbReference type="PANTHER" id="PTHR24320">
    <property type="entry name" value="RETINOL DEHYDROGENASE"/>
    <property type="match status" value="1"/>
</dbReference>
<evidence type="ECO:0000256" key="1">
    <source>
        <dbReference type="ARBA" id="ARBA00006484"/>
    </source>
</evidence>
<evidence type="ECO:0000313" key="4">
    <source>
        <dbReference type="EMBL" id="KAJ8901417.1"/>
    </source>
</evidence>
<organism evidence="4 5">
    <name type="scientific">Rhodosorus marinus</name>
    <dbReference type="NCBI Taxonomy" id="101924"/>
    <lineage>
        <taxon>Eukaryota</taxon>
        <taxon>Rhodophyta</taxon>
        <taxon>Stylonematophyceae</taxon>
        <taxon>Stylonematales</taxon>
        <taxon>Stylonemataceae</taxon>
        <taxon>Rhodosorus</taxon>
    </lineage>
</organism>
<dbReference type="PROSITE" id="PS00061">
    <property type="entry name" value="ADH_SHORT"/>
    <property type="match status" value="1"/>
</dbReference>
<dbReference type="GO" id="GO:0016491">
    <property type="term" value="F:oxidoreductase activity"/>
    <property type="evidence" value="ECO:0007669"/>
    <property type="project" value="UniProtKB-KW"/>
</dbReference>
<evidence type="ECO:0000256" key="3">
    <source>
        <dbReference type="RuleBase" id="RU000363"/>
    </source>
</evidence>
<dbReference type="PRINTS" id="PR00081">
    <property type="entry name" value="GDHRDH"/>
</dbReference>
<protein>
    <recommendedName>
        <fullName evidence="6">Protochlorophyllide reductase</fullName>
    </recommendedName>
</protein>
<reference evidence="4 5" key="1">
    <citation type="journal article" date="2023" name="Nat. Commun.">
        <title>Origin of minicircular mitochondrial genomes in red algae.</title>
        <authorList>
            <person name="Lee Y."/>
            <person name="Cho C.H."/>
            <person name="Lee Y.M."/>
            <person name="Park S.I."/>
            <person name="Yang J.H."/>
            <person name="West J.A."/>
            <person name="Bhattacharya D."/>
            <person name="Yoon H.S."/>
        </authorList>
    </citation>
    <scope>NUCLEOTIDE SEQUENCE [LARGE SCALE GENOMIC DNA]</scope>
    <source>
        <strain evidence="4 5">CCMP1338</strain>
        <tissue evidence="4">Whole cell</tissue>
    </source>
</reference>
<dbReference type="Pfam" id="PF00106">
    <property type="entry name" value="adh_short"/>
    <property type="match status" value="1"/>
</dbReference>